<dbReference type="SUPFAM" id="SSF54593">
    <property type="entry name" value="Glyoxalase/Bleomycin resistance protein/Dihydroxybiphenyl dioxygenase"/>
    <property type="match status" value="1"/>
</dbReference>
<dbReference type="PANTHER" id="PTHR34109:SF1">
    <property type="entry name" value="VOC DOMAIN-CONTAINING PROTEIN"/>
    <property type="match status" value="1"/>
</dbReference>
<dbReference type="InterPro" id="IPR004360">
    <property type="entry name" value="Glyas_Fos-R_dOase_dom"/>
</dbReference>
<feature type="region of interest" description="Disordered" evidence="1">
    <location>
        <begin position="99"/>
        <end position="118"/>
    </location>
</feature>
<sequence>MTRPASQPADHSTVSPYVMATGARDLMGFLAAVFGATPVMALDREDGSLMHASVKIGDSVVMLAEATADYPAFPVWLHVYVDDVDSTHAAALARGAVEVEAPSEKGDGDRRGGFKDPAGNTWWIATPVRS</sequence>
<dbReference type="Proteomes" id="UP000237889">
    <property type="component" value="Chromosome"/>
</dbReference>
<dbReference type="InterPro" id="IPR037523">
    <property type="entry name" value="VOC_core"/>
</dbReference>
<dbReference type="InterPro" id="IPR029068">
    <property type="entry name" value="Glyas_Bleomycin-R_OHBP_Dase"/>
</dbReference>
<dbReference type="Pfam" id="PF00903">
    <property type="entry name" value="Glyoxalase"/>
    <property type="match status" value="1"/>
</dbReference>
<dbReference type="CDD" id="cd07246">
    <property type="entry name" value="VOC_like"/>
    <property type="match status" value="1"/>
</dbReference>
<evidence type="ECO:0000256" key="1">
    <source>
        <dbReference type="SAM" id="MobiDB-lite"/>
    </source>
</evidence>
<evidence type="ECO:0000313" key="3">
    <source>
        <dbReference type="EMBL" id="AVO45254.1"/>
    </source>
</evidence>
<dbReference type="OrthoDB" id="9806868at2"/>
<organism evidence="3 4">
    <name type="scientific">Phreatobacter cathodiphilus</name>
    <dbReference type="NCBI Taxonomy" id="1868589"/>
    <lineage>
        <taxon>Bacteria</taxon>
        <taxon>Pseudomonadati</taxon>
        <taxon>Pseudomonadota</taxon>
        <taxon>Alphaproteobacteria</taxon>
        <taxon>Hyphomicrobiales</taxon>
        <taxon>Phreatobacteraceae</taxon>
        <taxon>Phreatobacter</taxon>
    </lineage>
</organism>
<name>A0A2S0NAQ5_9HYPH</name>
<dbReference type="Gene3D" id="3.30.720.110">
    <property type="match status" value="1"/>
</dbReference>
<dbReference type="KEGG" id="phr:C6569_09395"/>
<dbReference type="EMBL" id="CP027668">
    <property type="protein sequence ID" value="AVO45254.1"/>
    <property type="molecule type" value="Genomic_DNA"/>
</dbReference>
<feature type="domain" description="VOC" evidence="2">
    <location>
        <begin position="8"/>
        <end position="127"/>
    </location>
</feature>
<keyword evidence="3" id="KW-0560">Oxidoreductase</keyword>
<dbReference type="RefSeq" id="WP_106748595.1">
    <property type="nucleotide sequence ID" value="NZ_CP027668.1"/>
</dbReference>
<keyword evidence="4" id="KW-1185">Reference proteome</keyword>
<dbReference type="GO" id="GO:0051213">
    <property type="term" value="F:dioxygenase activity"/>
    <property type="evidence" value="ECO:0007669"/>
    <property type="project" value="UniProtKB-KW"/>
</dbReference>
<accession>A0A2S0NAQ5</accession>
<evidence type="ECO:0000313" key="4">
    <source>
        <dbReference type="Proteomes" id="UP000237889"/>
    </source>
</evidence>
<proteinExistence type="predicted"/>
<reference evidence="3 4" key="1">
    <citation type="submission" date="2018-03" db="EMBL/GenBank/DDBJ databases">
        <title>Genome sequencing of Phreatobacter sp.</title>
        <authorList>
            <person name="Kim S.-J."/>
            <person name="Heo J."/>
            <person name="Kwon S.-W."/>
        </authorList>
    </citation>
    <scope>NUCLEOTIDE SEQUENCE [LARGE SCALE GENOMIC DNA]</scope>
    <source>
        <strain evidence="3 4">S-12</strain>
    </source>
</reference>
<dbReference type="Gene3D" id="3.30.720.120">
    <property type="match status" value="1"/>
</dbReference>
<keyword evidence="3" id="KW-0223">Dioxygenase</keyword>
<evidence type="ECO:0000259" key="2">
    <source>
        <dbReference type="PROSITE" id="PS51819"/>
    </source>
</evidence>
<dbReference type="PANTHER" id="PTHR34109">
    <property type="entry name" value="BNAUNNG04460D PROTEIN-RELATED"/>
    <property type="match status" value="1"/>
</dbReference>
<dbReference type="PROSITE" id="PS51819">
    <property type="entry name" value="VOC"/>
    <property type="match status" value="1"/>
</dbReference>
<protein>
    <submittedName>
        <fullName evidence="3">Extradiol dioxygenase</fullName>
    </submittedName>
</protein>
<dbReference type="AlphaFoldDB" id="A0A2S0NAQ5"/>
<gene>
    <name evidence="3" type="ORF">C6569_09395</name>
</gene>
<feature type="compositionally biased region" description="Basic and acidic residues" evidence="1">
    <location>
        <begin position="102"/>
        <end position="114"/>
    </location>
</feature>